<reference evidence="4" key="2">
    <citation type="submission" date="2023-08" db="EMBL/GenBank/DDBJ databases">
        <title>Identification and characterization of horizontal gene transfer across gut microbiota members of farm animals based on homology search.</title>
        <authorList>
            <person name="Schwarzerova J."/>
            <person name="Nykrynova M."/>
            <person name="Jureckova K."/>
            <person name="Cejkova D."/>
            <person name="Rychlik I."/>
        </authorList>
    </citation>
    <scope>NUCLEOTIDE SEQUENCE</scope>
    <source>
        <strain evidence="4">ET15</strain>
        <strain evidence="3">ET37</strain>
    </source>
</reference>
<dbReference type="RefSeq" id="WP_289824525.1">
    <property type="nucleotide sequence ID" value="NZ_JAUEIE010000001.1"/>
</dbReference>
<dbReference type="Proteomes" id="UP001168478">
    <property type="component" value="Unassembled WGS sequence"/>
</dbReference>
<dbReference type="Proteomes" id="UP001167831">
    <property type="component" value="Unassembled WGS sequence"/>
</dbReference>
<proteinExistence type="predicted"/>
<keyword evidence="5" id="KW-1185">Reference proteome</keyword>
<reference evidence="4" key="1">
    <citation type="submission" date="2023-06" db="EMBL/GenBank/DDBJ databases">
        <authorList>
            <person name="Zeman M."/>
            <person name="Kubasova T."/>
            <person name="Jahodarova E."/>
            <person name="Nykrynova M."/>
            <person name="Rychlik I."/>
        </authorList>
    </citation>
    <scope>NUCLEOTIDE SEQUENCE</scope>
    <source>
        <strain evidence="4">ET15</strain>
        <strain evidence="3">ET37</strain>
    </source>
</reference>
<dbReference type="GO" id="GO:0000455">
    <property type="term" value="P:enzyme-directed rRNA pseudouridine synthesis"/>
    <property type="evidence" value="ECO:0007669"/>
    <property type="project" value="TreeGrafter"/>
</dbReference>
<evidence type="ECO:0000313" key="3">
    <source>
        <dbReference type="EMBL" id="MDN0021745.1"/>
    </source>
</evidence>
<dbReference type="InterPro" id="IPR006145">
    <property type="entry name" value="PsdUridine_synth_RsuA/RluA"/>
</dbReference>
<dbReference type="InterPro" id="IPR020103">
    <property type="entry name" value="PsdUridine_synth_cat_dom_sf"/>
</dbReference>
<dbReference type="AlphaFoldDB" id="A0AAW7JQW6"/>
<dbReference type="CDD" id="cd02869">
    <property type="entry name" value="PseudoU_synth_RluA_like"/>
    <property type="match status" value="1"/>
</dbReference>
<evidence type="ECO:0000313" key="6">
    <source>
        <dbReference type="Proteomes" id="UP001168478"/>
    </source>
</evidence>
<keyword evidence="1" id="KW-0175">Coiled coil</keyword>
<dbReference type="EMBL" id="JAUEIE010000001">
    <property type="protein sequence ID" value="MDN0021745.1"/>
    <property type="molecule type" value="Genomic_DNA"/>
</dbReference>
<dbReference type="EMBL" id="JAUEIF010000001">
    <property type="protein sequence ID" value="MDN0024241.1"/>
    <property type="molecule type" value="Genomic_DNA"/>
</dbReference>
<protein>
    <submittedName>
        <fullName evidence="4">Pseudouridine synthase</fullName>
    </submittedName>
</protein>
<dbReference type="Gene3D" id="3.30.2350.10">
    <property type="entry name" value="Pseudouridine synthase"/>
    <property type="match status" value="1"/>
</dbReference>
<dbReference type="GO" id="GO:0140098">
    <property type="term" value="F:catalytic activity, acting on RNA"/>
    <property type="evidence" value="ECO:0007669"/>
    <property type="project" value="UniProtKB-ARBA"/>
</dbReference>
<comment type="caution">
    <text evidence="4">The sequence shown here is derived from an EMBL/GenBank/DDBJ whole genome shotgun (WGS) entry which is preliminary data.</text>
</comment>
<dbReference type="PANTHER" id="PTHR21600">
    <property type="entry name" value="MITOCHONDRIAL RNA PSEUDOURIDINE SYNTHASE"/>
    <property type="match status" value="1"/>
</dbReference>
<name>A0AAW7JQW6_9BACT</name>
<dbReference type="InterPro" id="IPR050188">
    <property type="entry name" value="RluA_PseudoU_synthase"/>
</dbReference>
<evidence type="ECO:0000313" key="4">
    <source>
        <dbReference type="EMBL" id="MDN0024241.1"/>
    </source>
</evidence>
<organism evidence="4 6">
    <name type="scientific">Leyella lascolaii</name>
    <dbReference type="NCBI Taxonomy" id="1776379"/>
    <lineage>
        <taxon>Bacteria</taxon>
        <taxon>Pseudomonadati</taxon>
        <taxon>Bacteroidota</taxon>
        <taxon>Bacteroidia</taxon>
        <taxon>Bacteroidales</taxon>
        <taxon>Prevotellaceae</taxon>
        <taxon>Leyella</taxon>
    </lineage>
</organism>
<accession>A0AAW7JQW6</accession>
<dbReference type="Pfam" id="PF00849">
    <property type="entry name" value="PseudoU_synth_2"/>
    <property type="match status" value="1"/>
</dbReference>
<feature type="domain" description="Pseudouridine synthase RsuA/RluA-like" evidence="2">
    <location>
        <begin position="349"/>
        <end position="498"/>
    </location>
</feature>
<evidence type="ECO:0000313" key="5">
    <source>
        <dbReference type="Proteomes" id="UP001167831"/>
    </source>
</evidence>
<evidence type="ECO:0000256" key="1">
    <source>
        <dbReference type="SAM" id="Coils"/>
    </source>
</evidence>
<evidence type="ECO:0000259" key="2">
    <source>
        <dbReference type="Pfam" id="PF00849"/>
    </source>
</evidence>
<dbReference type="GO" id="GO:0003723">
    <property type="term" value="F:RNA binding"/>
    <property type="evidence" value="ECO:0007669"/>
    <property type="project" value="InterPro"/>
</dbReference>
<sequence length="548" mass="61518">MSSDHSSKDPRLHALHGHFERPRQFTFPFCYTPHPMCVAAASEVQRHVDESGVLRQEHGGGKMFGVLVVDTGDGGTAFLAAYSGLLAGRNDWTYFVPPVFDACRPGGYFRMRERQITEVGCEMERCAADPARLALMKEMKDVEEEARHATAAYRRQMEEARLRREETRRGGTDEAVEERLRNESRFMKAELRRMKRAYAARLEELAARLRPLDGRLERLRTRRRLMSDGLQEWLFRRYEMLNARGERRSLPDIFATFSAGAPPAGTGDCCAPKLLQYAYQRGYKPLCMAEFWWGGSPSGELRRHGHFYPSCTGKCGPLLRYMMQGLDVEPDPLGTVFEGELKIVYEDDDIVVVDKPHGMLSVPGRGCCVSALSLMCARYGGAGEALAVHRLDMDTGGLLVMARTAQAQRALHAQFEARTVSKRYTALLDGTPDCPGEGTIDLPLGADFNDRPRRKVDMETGRRAVTRYEIMGRRGDRTLVRLYPMTGRTHQLRVHCAHKDGLGCPISGDRLYGKGGGRMCLRATSLTLVHPSTGKTMTFCVDDGFQEM</sequence>
<dbReference type="PANTHER" id="PTHR21600:SF89">
    <property type="entry name" value="RIBOSOMAL LARGE SUBUNIT PSEUDOURIDINE SYNTHASE A"/>
    <property type="match status" value="1"/>
</dbReference>
<dbReference type="GO" id="GO:0009982">
    <property type="term" value="F:pseudouridine synthase activity"/>
    <property type="evidence" value="ECO:0007669"/>
    <property type="project" value="InterPro"/>
</dbReference>
<feature type="coiled-coil region" evidence="1">
    <location>
        <begin position="132"/>
        <end position="208"/>
    </location>
</feature>
<dbReference type="SUPFAM" id="SSF55120">
    <property type="entry name" value="Pseudouridine synthase"/>
    <property type="match status" value="1"/>
</dbReference>
<gene>
    <name evidence="3" type="ORF">QVN81_01715</name>
    <name evidence="4" type="ORF">QVN84_01705</name>
</gene>